<dbReference type="EMBL" id="AYKQ01000009">
    <property type="protein sequence ID" value="EWH33379.1"/>
    <property type="molecule type" value="Genomic_DNA"/>
</dbReference>
<organism evidence="2 4">
    <name type="scientific">Lysinibacillus sphaericus CBAM5</name>
    <dbReference type="NCBI Taxonomy" id="1400869"/>
    <lineage>
        <taxon>Bacteria</taxon>
        <taxon>Bacillati</taxon>
        <taxon>Bacillota</taxon>
        <taxon>Bacilli</taxon>
        <taxon>Bacillales</taxon>
        <taxon>Bacillaceae</taxon>
        <taxon>Lysinibacillus</taxon>
    </lineage>
</organism>
<dbReference type="AlphaFoldDB" id="W7S2I1"/>
<accession>W7S2I1</accession>
<feature type="transmembrane region" description="Helical" evidence="1">
    <location>
        <begin position="21"/>
        <end position="40"/>
    </location>
</feature>
<evidence type="ECO:0000313" key="2">
    <source>
        <dbReference type="EMBL" id="EWH30893.1"/>
    </source>
</evidence>
<dbReference type="EMBL" id="AYKQ01000032">
    <property type="protein sequence ID" value="EWH30893.1"/>
    <property type="molecule type" value="Genomic_DNA"/>
</dbReference>
<keyword evidence="1" id="KW-1133">Transmembrane helix</keyword>
<evidence type="ECO:0000313" key="4">
    <source>
        <dbReference type="Proteomes" id="UP000023555"/>
    </source>
</evidence>
<gene>
    <name evidence="3" type="ORF">P799_15325</name>
    <name evidence="2" type="ORF">P799_22125</name>
</gene>
<evidence type="ECO:0000256" key="1">
    <source>
        <dbReference type="SAM" id="Phobius"/>
    </source>
</evidence>
<keyword evidence="1" id="KW-0472">Membrane</keyword>
<evidence type="ECO:0000313" key="3">
    <source>
        <dbReference type="EMBL" id="EWH33379.1"/>
    </source>
</evidence>
<name>W7S2I1_LYSSH</name>
<sequence length="108" mass="12546">MIKVIEKRSNAMKIFLELIRILFIFIVFGFLMWGVVKLIYSTLQTNIDNDIGWFPGIAIYIILFVLYRNKLQFSGFYEGPNQKKLSKKITLTLISCSILLLIVPTIIK</sequence>
<proteinExistence type="predicted"/>
<feature type="transmembrane region" description="Helical" evidence="1">
    <location>
        <begin position="52"/>
        <end position="68"/>
    </location>
</feature>
<dbReference type="HOGENOM" id="CLU_176911_0_0_9"/>
<reference evidence="2 4" key="1">
    <citation type="journal article" date="2015" name="Stand. Genomic Sci.">
        <title>Genome sequence and description of the mosquitocidal and heavy metal tolerant strain Lysinibacillus sphaericus CBAM5.</title>
        <authorList>
            <person name="Pena-Montenegro T.D."/>
            <person name="Lozano L."/>
            <person name="Dussan J."/>
        </authorList>
    </citation>
    <scope>NUCLEOTIDE SEQUENCE [LARGE SCALE GENOMIC DNA]</scope>
    <source>
        <strain evidence="2">CBAM5</strain>
    </source>
</reference>
<keyword evidence="1" id="KW-0812">Transmembrane</keyword>
<dbReference type="Proteomes" id="UP000023555">
    <property type="component" value="Unassembled WGS sequence"/>
</dbReference>
<feature type="transmembrane region" description="Helical" evidence="1">
    <location>
        <begin position="89"/>
        <end position="107"/>
    </location>
</feature>
<comment type="caution">
    <text evidence="2">The sequence shown here is derived from an EMBL/GenBank/DDBJ whole genome shotgun (WGS) entry which is preliminary data.</text>
</comment>
<protein>
    <submittedName>
        <fullName evidence="2">Uncharacterized protein</fullName>
    </submittedName>
</protein>